<reference evidence="3" key="1">
    <citation type="submission" date="2016-10" db="EMBL/GenBank/DDBJ databases">
        <authorList>
            <person name="Varghese N."/>
            <person name="Submissions S."/>
        </authorList>
    </citation>
    <scope>NUCLEOTIDE SEQUENCE [LARGE SCALE GENOMIC DNA]</scope>
    <source>
        <strain evidence="3">DSM 44675</strain>
    </source>
</reference>
<protein>
    <submittedName>
        <fullName evidence="2">Uncharacterized protein</fullName>
    </submittedName>
</protein>
<dbReference type="RefSeq" id="WP_281252112.1">
    <property type="nucleotide sequence ID" value="NZ_FOAW01000006.1"/>
</dbReference>
<dbReference type="Proteomes" id="UP000198677">
    <property type="component" value="Unassembled WGS sequence"/>
</dbReference>
<feature type="transmembrane region" description="Helical" evidence="1">
    <location>
        <begin position="24"/>
        <end position="43"/>
    </location>
</feature>
<gene>
    <name evidence="2" type="ORF">SAMN05444583_106178</name>
</gene>
<keyword evidence="1" id="KW-1133">Transmembrane helix</keyword>
<keyword evidence="1" id="KW-0812">Transmembrane</keyword>
<keyword evidence="1" id="KW-0472">Membrane</keyword>
<organism evidence="2 3">
    <name type="scientific">Rhodococcus maanshanensis</name>
    <dbReference type="NCBI Taxonomy" id="183556"/>
    <lineage>
        <taxon>Bacteria</taxon>
        <taxon>Bacillati</taxon>
        <taxon>Actinomycetota</taxon>
        <taxon>Actinomycetes</taxon>
        <taxon>Mycobacteriales</taxon>
        <taxon>Nocardiaceae</taxon>
        <taxon>Rhodococcus</taxon>
    </lineage>
</organism>
<evidence type="ECO:0000256" key="1">
    <source>
        <dbReference type="SAM" id="Phobius"/>
    </source>
</evidence>
<name>A0A1H7MWQ4_9NOCA</name>
<accession>A0A1H7MWQ4</accession>
<keyword evidence="3" id="KW-1185">Reference proteome</keyword>
<dbReference type="EMBL" id="FOAW01000006">
    <property type="protein sequence ID" value="SEL15776.1"/>
    <property type="molecule type" value="Genomic_DNA"/>
</dbReference>
<dbReference type="AlphaFoldDB" id="A0A1H7MWQ4"/>
<proteinExistence type="predicted"/>
<sequence>MGSIEIMNWLQAGASAGDPIRGPLYVAAFVIGGLYSVFFEGAVI</sequence>
<evidence type="ECO:0000313" key="3">
    <source>
        <dbReference type="Proteomes" id="UP000198677"/>
    </source>
</evidence>
<evidence type="ECO:0000313" key="2">
    <source>
        <dbReference type="EMBL" id="SEL15776.1"/>
    </source>
</evidence>